<organism evidence="2 3">
    <name type="scientific">Ectothiorhodospira marina</name>
    <dbReference type="NCBI Taxonomy" id="1396821"/>
    <lineage>
        <taxon>Bacteria</taxon>
        <taxon>Pseudomonadati</taxon>
        <taxon>Pseudomonadota</taxon>
        <taxon>Gammaproteobacteria</taxon>
        <taxon>Chromatiales</taxon>
        <taxon>Ectothiorhodospiraceae</taxon>
        <taxon>Ectothiorhodospira</taxon>
    </lineage>
</organism>
<accession>A0A1H7H2B7</accession>
<dbReference type="EMBL" id="FOAA01000002">
    <property type="protein sequence ID" value="SEK44543.1"/>
    <property type="molecule type" value="Genomic_DNA"/>
</dbReference>
<evidence type="ECO:0000313" key="2">
    <source>
        <dbReference type="EMBL" id="SEK44543.1"/>
    </source>
</evidence>
<feature type="compositionally biased region" description="Basic and acidic residues" evidence="1">
    <location>
        <begin position="49"/>
        <end position="58"/>
    </location>
</feature>
<evidence type="ECO:0000256" key="1">
    <source>
        <dbReference type="SAM" id="MobiDB-lite"/>
    </source>
</evidence>
<name>A0A1H7H2B7_9GAMM</name>
<proteinExistence type="predicted"/>
<dbReference type="AlphaFoldDB" id="A0A1H7H2B7"/>
<feature type="region of interest" description="Disordered" evidence="1">
    <location>
        <begin position="36"/>
        <end position="59"/>
    </location>
</feature>
<gene>
    <name evidence="2" type="ORF">SAMN05444515_10248</name>
</gene>
<sequence length="122" mass="13489">MKSGFLGREEGYALQEKADEPLPGCRCQECKAIKQGVPDGSEGQPNKVPQKDREDRCAKTQGKSVFLITRRTWGPTAGRTWSGTLRSSASVHNSQVIDVFLDDNDTYAVVWANSACWPGEER</sequence>
<reference evidence="3" key="1">
    <citation type="submission" date="2016-10" db="EMBL/GenBank/DDBJ databases">
        <authorList>
            <person name="Varghese N."/>
            <person name="Submissions S."/>
        </authorList>
    </citation>
    <scope>NUCLEOTIDE SEQUENCE [LARGE SCALE GENOMIC DNA]</scope>
    <source>
        <strain evidence="3">DSM 241</strain>
    </source>
</reference>
<keyword evidence="3" id="KW-1185">Reference proteome</keyword>
<protein>
    <submittedName>
        <fullName evidence="2">Uncharacterized protein</fullName>
    </submittedName>
</protein>
<evidence type="ECO:0000313" key="3">
    <source>
        <dbReference type="Proteomes" id="UP000199256"/>
    </source>
</evidence>
<dbReference type="Proteomes" id="UP000199256">
    <property type="component" value="Unassembled WGS sequence"/>
</dbReference>